<organism evidence="1 2">
    <name type="scientific">Rodentibacter myodis</name>
    <dbReference type="NCBI Taxonomy" id="1907939"/>
    <lineage>
        <taxon>Bacteria</taxon>
        <taxon>Pseudomonadati</taxon>
        <taxon>Pseudomonadota</taxon>
        <taxon>Gammaproteobacteria</taxon>
        <taxon>Pasteurellales</taxon>
        <taxon>Pasteurellaceae</taxon>
        <taxon>Rodentibacter</taxon>
    </lineage>
</organism>
<dbReference type="Proteomes" id="UP000188602">
    <property type="component" value="Unassembled WGS sequence"/>
</dbReference>
<reference evidence="1 2" key="1">
    <citation type="submission" date="2016-10" db="EMBL/GenBank/DDBJ databases">
        <title>Rodentibacter gen. nov. and new species.</title>
        <authorList>
            <person name="Christensen H."/>
        </authorList>
    </citation>
    <scope>NUCLEOTIDE SEQUENCE [LARGE SCALE GENOMIC DNA]</scope>
    <source>
        <strain evidence="1 2">Ac151</strain>
    </source>
</reference>
<comment type="caution">
    <text evidence="1">The sequence shown here is derived from an EMBL/GenBank/DDBJ whole genome shotgun (WGS) entry which is preliminary data.</text>
</comment>
<dbReference type="EMBL" id="MLHQ01000041">
    <property type="protein sequence ID" value="OOF55328.1"/>
    <property type="molecule type" value="Genomic_DNA"/>
</dbReference>
<evidence type="ECO:0000313" key="2">
    <source>
        <dbReference type="Proteomes" id="UP000188602"/>
    </source>
</evidence>
<proteinExistence type="predicted"/>
<keyword evidence="2" id="KW-1185">Reference proteome</keyword>
<evidence type="ECO:0000313" key="1">
    <source>
        <dbReference type="EMBL" id="OOF55328.1"/>
    </source>
</evidence>
<protein>
    <submittedName>
        <fullName evidence="1">Uncharacterized protein</fullName>
    </submittedName>
</protein>
<gene>
    <name evidence="1" type="ORF">BKL49_11695</name>
</gene>
<dbReference type="AlphaFoldDB" id="A0A1V3JFD5"/>
<sequence length="103" mass="12422">MQRQQPQIVHRQQQIERYQQHKVRSQIKQIHHEVMPLILKILQWKVLLQAVLRIAGHWEIMILSRLLRPAIFLFQQMVMAKLFTVYPIRRKAQSQQPASLLQP</sequence>
<accession>A0A1V3JFD5</accession>
<name>A0A1V3JFD5_9PAST</name>